<sequence length="259" mass="29726">MSPGLCSVCHSPATRPVLIRMCCKKTHTHWHEQKCYERCVHRAGNLLQAAFLRFREIGFDQKIKKVQKVDDILHITEDEYQTDMRTATEGPLFPFPDHLVQDSEDKAKVLTYNACCDALGYVFEFSQALLDGIAKNLEEIDFNLKREHLKTRRYTCSGYAKVSTVYSVLVMLAFCGEDCVVDLAGAQFGQQRAIVPFQQYTDTYLDPNKNHTVRPLPRGSNAEAIRAIRDGEKDHEFDDQYEFRVHEIHHKLDVALLEG</sequence>
<dbReference type="EMBL" id="CP090168">
    <property type="protein sequence ID" value="UJO19318.1"/>
    <property type="molecule type" value="Genomic_DNA"/>
</dbReference>
<proteinExistence type="predicted"/>
<accession>A0A9Q8PBC0</accession>
<dbReference type="OrthoDB" id="3649057at2759"/>
<organism evidence="1 2">
    <name type="scientific">Passalora fulva</name>
    <name type="common">Tomato leaf mold</name>
    <name type="synonym">Cladosporium fulvum</name>
    <dbReference type="NCBI Taxonomy" id="5499"/>
    <lineage>
        <taxon>Eukaryota</taxon>
        <taxon>Fungi</taxon>
        <taxon>Dikarya</taxon>
        <taxon>Ascomycota</taxon>
        <taxon>Pezizomycotina</taxon>
        <taxon>Dothideomycetes</taxon>
        <taxon>Dothideomycetidae</taxon>
        <taxon>Mycosphaerellales</taxon>
        <taxon>Mycosphaerellaceae</taxon>
        <taxon>Fulvia</taxon>
    </lineage>
</organism>
<evidence type="ECO:0000313" key="2">
    <source>
        <dbReference type="Proteomes" id="UP000756132"/>
    </source>
</evidence>
<gene>
    <name evidence="1" type="ORF">CLAFUR5_07389</name>
</gene>
<dbReference type="Proteomes" id="UP000756132">
    <property type="component" value="Chromosome 6"/>
</dbReference>
<reference evidence="1" key="1">
    <citation type="submission" date="2021-12" db="EMBL/GenBank/DDBJ databases">
        <authorList>
            <person name="Zaccaron A."/>
            <person name="Stergiopoulos I."/>
        </authorList>
    </citation>
    <scope>NUCLEOTIDE SEQUENCE</scope>
    <source>
        <strain evidence="1">Race5_Kim</strain>
    </source>
</reference>
<dbReference type="RefSeq" id="XP_047763684.1">
    <property type="nucleotide sequence ID" value="XM_047906537.1"/>
</dbReference>
<dbReference type="AlphaFoldDB" id="A0A9Q8PBC0"/>
<dbReference type="KEGG" id="ffu:CLAFUR5_07389"/>
<keyword evidence="2" id="KW-1185">Reference proteome</keyword>
<evidence type="ECO:0000313" key="1">
    <source>
        <dbReference type="EMBL" id="UJO19318.1"/>
    </source>
</evidence>
<reference evidence="1" key="2">
    <citation type="journal article" date="2022" name="Microb. Genom.">
        <title>A chromosome-scale genome assembly of the tomato pathogen Cladosporium fulvum reveals a compartmentalized genome architecture and the presence of a dispensable chromosome.</title>
        <authorList>
            <person name="Zaccaron A.Z."/>
            <person name="Chen L.H."/>
            <person name="Samaras A."/>
            <person name="Stergiopoulos I."/>
        </authorList>
    </citation>
    <scope>NUCLEOTIDE SEQUENCE</scope>
    <source>
        <strain evidence="1">Race5_Kim</strain>
    </source>
</reference>
<dbReference type="OMA" id="THTHWHE"/>
<protein>
    <submittedName>
        <fullName evidence="1">Uncharacterized protein</fullName>
    </submittedName>
</protein>
<name>A0A9Q8PBC0_PASFU</name>
<dbReference type="GeneID" id="71987267"/>